<dbReference type="GO" id="GO:0000103">
    <property type="term" value="P:sulfate assimilation"/>
    <property type="evidence" value="ECO:0007669"/>
    <property type="project" value="InterPro"/>
</dbReference>
<evidence type="ECO:0000256" key="11">
    <source>
        <dbReference type="RuleBase" id="RU003960"/>
    </source>
</evidence>
<dbReference type="AlphaFoldDB" id="A0A1U7LP60"/>
<dbReference type="GO" id="GO:0009086">
    <property type="term" value="P:methionine biosynthetic process"/>
    <property type="evidence" value="ECO:0007669"/>
    <property type="project" value="UniProtKB-KW"/>
</dbReference>
<sequence length="515" mass="56380">MSQKQFTPSLLISRPSVGHHHLIVGPNNLAISRCMKSIEVGALPILISPFTPENMIAGVKFIQKDFEECDLVTWGTEKNSGYVDLVFFTGDHTSQLAQDISSACHRHRIPINVVDSPSLSSFTLLSSHHDGPLQFGISTSRIGRPLANRIKSEIVSRIPPRLGNACSLLAYFREHLTAEEKRSRLNHISEFWPLNKICSLTVYDIEGLLQDYTLLPLSKQATRVENPGRISLVGSGPGDPKLLTVAALEAINSADVVLADKLVPSSILDLVPRRSTVHIARKFPGNTANAQQELLVLGLTAVKEGKNVIRLKQGDPYIFGRGGEEMSFFEDNGFKPIVIPGITSALSAGIFSVIPLTIRGAADQVLIATGTGENGSVPQAPEYIISRTTVFLMALHRLEILVANLITNGWPQDLACAVVERASCRDQRIVRTRLQDVVGAMKVLGNRPPGLLIVGRACEVLRKCQAKWVVEEGFDGFPIVDSPYETDDENYRNSEFIEEEKQPSQLLQTTGAVVV</sequence>
<dbReference type="Gene3D" id="3.40.1010.10">
    <property type="entry name" value="Cobalt-precorrin-4 Transmethylase, Domain 1"/>
    <property type="match status" value="1"/>
</dbReference>
<dbReference type="Gene3D" id="3.40.50.720">
    <property type="entry name" value="NAD(P)-binding Rossmann-like Domain"/>
    <property type="match status" value="1"/>
</dbReference>
<dbReference type="STRING" id="1198029.A0A1U7LP60"/>
<dbReference type="PIRSF" id="PIRSF036555">
    <property type="entry name" value="SUMT_yeast"/>
    <property type="match status" value="1"/>
</dbReference>
<evidence type="ECO:0000256" key="3">
    <source>
        <dbReference type="ARBA" id="ARBA00022603"/>
    </source>
</evidence>
<keyword evidence="4" id="KW-0028">Amino-acid biosynthesis</keyword>
<keyword evidence="3 11" id="KW-0489">Methyltransferase</keyword>
<evidence type="ECO:0000256" key="1">
    <source>
        <dbReference type="ARBA" id="ARBA00005879"/>
    </source>
</evidence>
<protein>
    <recommendedName>
        <fullName evidence="2">uroporphyrinogen-III C-methyltransferase</fullName>
        <ecNumber evidence="2">2.1.1.107</ecNumber>
    </recommendedName>
</protein>
<evidence type="ECO:0000256" key="8">
    <source>
        <dbReference type="ARBA" id="ARBA00023244"/>
    </source>
</evidence>
<dbReference type="InterPro" id="IPR012066">
    <property type="entry name" value="Met1_fungi"/>
</dbReference>
<dbReference type="GO" id="GO:0019354">
    <property type="term" value="P:siroheme biosynthetic process"/>
    <property type="evidence" value="ECO:0007669"/>
    <property type="project" value="EnsemblFungi"/>
</dbReference>
<dbReference type="GO" id="GO:0032259">
    <property type="term" value="P:methylation"/>
    <property type="evidence" value="ECO:0007669"/>
    <property type="project" value="UniProtKB-KW"/>
</dbReference>
<dbReference type="GO" id="GO:0004851">
    <property type="term" value="F:uroporphyrin-III C-methyltransferase activity"/>
    <property type="evidence" value="ECO:0007669"/>
    <property type="project" value="UniProtKB-EC"/>
</dbReference>
<dbReference type="InterPro" id="IPR014776">
    <property type="entry name" value="4pyrrole_Mease_sub2"/>
</dbReference>
<feature type="domain" description="Tetrapyrrole methylase" evidence="12">
    <location>
        <begin position="230"/>
        <end position="437"/>
    </location>
</feature>
<gene>
    <name evidence="13" type="ORF">NEOLI_003224</name>
</gene>
<dbReference type="SUPFAM" id="SSF53790">
    <property type="entry name" value="Tetrapyrrole methylase"/>
    <property type="match status" value="1"/>
</dbReference>
<dbReference type="PANTHER" id="PTHR45790">
    <property type="entry name" value="SIROHEME SYNTHASE-RELATED"/>
    <property type="match status" value="1"/>
</dbReference>
<evidence type="ECO:0000256" key="5">
    <source>
        <dbReference type="ARBA" id="ARBA00022679"/>
    </source>
</evidence>
<evidence type="ECO:0000256" key="7">
    <source>
        <dbReference type="ARBA" id="ARBA00023167"/>
    </source>
</evidence>
<comment type="catalytic activity">
    <reaction evidence="9">
        <text>uroporphyrinogen III + 2 S-adenosyl-L-methionine = precorrin-2 + 2 S-adenosyl-L-homocysteine + H(+)</text>
        <dbReference type="Rhea" id="RHEA:32459"/>
        <dbReference type="ChEBI" id="CHEBI:15378"/>
        <dbReference type="ChEBI" id="CHEBI:57308"/>
        <dbReference type="ChEBI" id="CHEBI:57856"/>
        <dbReference type="ChEBI" id="CHEBI:58827"/>
        <dbReference type="ChEBI" id="CHEBI:59789"/>
        <dbReference type="EC" id="2.1.1.107"/>
    </reaction>
</comment>
<evidence type="ECO:0000256" key="2">
    <source>
        <dbReference type="ARBA" id="ARBA00012162"/>
    </source>
</evidence>
<dbReference type="FunFam" id="3.30.950.10:FF:000005">
    <property type="entry name" value="Uroporphyrin-III c-methyltransferase, putative"/>
    <property type="match status" value="1"/>
</dbReference>
<comment type="similarity">
    <text evidence="1 11">Belongs to the precorrin methyltransferase family.</text>
</comment>
<dbReference type="InterPro" id="IPR000878">
    <property type="entry name" value="4pyrrol_Mease"/>
</dbReference>
<dbReference type="Pfam" id="PF13241">
    <property type="entry name" value="NAD_binding_7"/>
    <property type="match status" value="1"/>
</dbReference>
<reference evidence="13 14" key="1">
    <citation type="submission" date="2016-04" db="EMBL/GenBank/DDBJ databases">
        <title>Evolutionary innovation and constraint leading to complex multicellularity in the Ascomycota.</title>
        <authorList>
            <person name="Cisse O."/>
            <person name="Nguyen A."/>
            <person name="Hewitt D.A."/>
            <person name="Jedd G."/>
            <person name="Stajich J.E."/>
        </authorList>
    </citation>
    <scope>NUCLEOTIDE SEQUENCE [LARGE SCALE GENOMIC DNA]</scope>
    <source>
        <strain evidence="13 14">DAH-3</strain>
    </source>
</reference>
<evidence type="ECO:0000256" key="4">
    <source>
        <dbReference type="ARBA" id="ARBA00022605"/>
    </source>
</evidence>
<comment type="caution">
    <text evidence="13">The sequence shown here is derived from an EMBL/GenBank/DDBJ whole genome shotgun (WGS) entry which is preliminary data.</text>
</comment>
<dbReference type="InterPro" id="IPR014777">
    <property type="entry name" value="4pyrrole_Mease_sub1"/>
</dbReference>
<accession>A0A1U7LP60</accession>
<organism evidence="13 14">
    <name type="scientific">Neolecta irregularis (strain DAH-3)</name>
    <dbReference type="NCBI Taxonomy" id="1198029"/>
    <lineage>
        <taxon>Eukaryota</taxon>
        <taxon>Fungi</taxon>
        <taxon>Dikarya</taxon>
        <taxon>Ascomycota</taxon>
        <taxon>Taphrinomycotina</taxon>
        <taxon>Neolectales</taxon>
        <taxon>Neolectaceae</taxon>
        <taxon>Neolecta</taxon>
    </lineage>
</organism>
<dbReference type="Pfam" id="PF00590">
    <property type="entry name" value="TP_methylase"/>
    <property type="match status" value="1"/>
</dbReference>
<evidence type="ECO:0000313" key="13">
    <source>
        <dbReference type="EMBL" id="OLL24434.1"/>
    </source>
</evidence>
<dbReference type="SUPFAM" id="SSF75615">
    <property type="entry name" value="Siroheme synthase middle domains-like"/>
    <property type="match status" value="1"/>
</dbReference>
<keyword evidence="7" id="KW-0486">Methionine biosynthesis</keyword>
<dbReference type="EC" id="2.1.1.107" evidence="2"/>
<dbReference type="InterPro" id="IPR006366">
    <property type="entry name" value="CobA/CysG_C"/>
</dbReference>
<keyword evidence="8" id="KW-0627">Porphyrin biosynthesis</keyword>
<evidence type="ECO:0000256" key="6">
    <source>
        <dbReference type="ARBA" id="ARBA00022691"/>
    </source>
</evidence>
<dbReference type="Gene3D" id="3.30.950.10">
    <property type="entry name" value="Methyltransferase, Cobalt-precorrin-4 Transmethylase, Domain 2"/>
    <property type="match status" value="1"/>
</dbReference>
<dbReference type="NCBIfam" id="TIGR01469">
    <property type="entry name" value="cobA_cysG_Cterm"/>
    <property type="match status" value="1"/>
</dbReference>
<evidence type="ECO:0000256" key="10">
    <source>
        <dbReference type="ARBA" id="ARBA00055636"/>
    </source>
</evidence>
<evidence type="ECO:0000259" key="12">
    <source>
        <dbReference type="Pfam" id="PF00590"/>
    </source>
</evidence>
<dbReference type="CDD" id="cd11642">
    <property type="entry name" value="SUMT"/>
    <property type="match status" value="1"/>
</dbReference>
<name>A0A1U7LP60_NEOID</name>
<dbReference type="InterPro" id="IPR050161">
    <property type="entry name" value="Siro_Cobalamin_biosynth"/>
</dbReference>
<dbReference type="InterPro" id="IPR003043">
    <property type="entry name" value="Uropor_MeTrfase_CS"/>
</dbReference>
<comment type="function">
    <text evidence="10">Siroheme synthase involved in methionine biosynthesis.</text>
</comment>
<dbReference type="FunFam" id="3.40.1010.10:FF:000006">
    <property type="entry name" value="Siroheme synthase, putative"/>
    <property type="match status" value="1"/>
</dbReference>
<keyword evidence="14" id="KW-1185">Reference proteome</keyword>
<keyword evidence="5 11" id="KW-0808">Transferase</keyword>
<dbReference type="PROSITE" id="PS00840">
    <property type="entry name" value="SUMT_2"/>
    <property type="match status" value="1"/>
</dbReference>
<evidence type="ECO:0000313" key="14">
    <source>
        <dbReference type="Proteomes" id="UP000186594"/>
    </source>
</evidence>
<evidence type="ECO:0000256" key="9">
    <source>
        <dbReference type="ARBA" id="ARBA00052360"/>
    </source>
</evidence>
<keyword evidence="6" id="KW-0949">S-adenosyl-L-methionine</keyword>
<dbReference type="Proteomes" id="UP000186594">
    <property type="component" value="Unassembled WGS sequence"/>
</dbReference>
<dbReference type="PANTHER" id="PTHR45790:SF6">
    <property type="entry name" value="UROPORPHYRINOGEN-III C-METHYLTRANSFERASE"/>
    <property type="match status" value="1"/>
</dbReference>
<dbReference type="EMBL" id="LXFE01000817">
    <property type="protein sequence ID" value="OLL24434.1"/>
    <property type="molecule type" value="Genomic_DNA"/>
</dbReference>
<dbReference type="OrthoDB" id="508204at2759"/>
<dbReference type="InterPro" id="IPR035996">
    <property type="entry name" value="4pyrrol_Methylase_sf"/>
</dbReference>
<dbReference type="OMA" id="TPCAIVE"/>
<proteinExistence type="inferred from homology"/>